<proteinExistence type="predicted"/>
<dbReference type="SUPFAM" id="SSF63446">
    <property type="entry name" value="Type I dockerin domain"/>
    <property type="match status" value="1"/>
</dbReference>
<name>A0A8S5M688_9CAUD</name>
<dbReference type="EMBL" id="BK014833">
    <property type="protein sequence ID" value="DAD77734.1"/>
    <property type="molecule type" value="Genomic_DNA"/>
</dbReference>
<dbReference type="CDD" id="cd14256">
    <property type="entry name" value="Dockerin_I"/>
    <property type="match status" value="1"/>
</dbReference>
<dbReference type="Pfam" id="PF00404">
    <property type="entry name" value="Dockerin_1"/>
    <property type="match status" value="1"/>
</dbReference>
<accession>A0A8S5M688</accession>
<protein>
    <submittedName>
        <fullName evidence="3">Dockerin type 1</fullName>
    </submittedName>
</protein>
<evidence type="ECO:0000256" key="1">
    <source>
        <dbReference type="SAM" id="Phobius"/>
    </source>
</evidence>
<dbReference type="InterPro" id="IPR036439">
    <property type="entry name" value="Dockerin_dom_sf"/>
</dbReference>
<keyword evidence="1" id="KW-0812">Transmembrane</keyword>
<dbReference type="InterPro" id="IPR002105">
    <property type="entry name" value="Dockerin_1_rpt"/>
</dbReference>
<feature type="domain" description="Dockerin" evidence="2">
    <location>
        <begin position="144"/>
        <end position="211"/>
    </location>
</feature>
<feature type="transmembrane region" description="Helical" evidence="1">
    <location>
        <begin position="6"/>
        <end position="23"/>
    </location>
</feature>
<evidence type="ECO:0000259" key="2">
    <source>
        <dbReference type="PROSITE" id="PS51766"/>
    </source>
</evidence>
<dbReference type="PROSITE" id="PS51766">
    <property type="entry name" value="DOCKERIN"/>
    <property type="match status" value="1"/>
</dbReference>
<reference evidence="3" key="1">
    <citation type="journal article" date="2021" name="Proc. Natl. Acad. Sci. U.S.A.">
        <title>A Catalog of Tens of Thousands of Viruses from Human Metagenomes Reveals Hidden Associations with Chronic Diseases.</title>
        <authorList>
            <person name="Tisza M.J."/>
            <person name="Buck C.B."/>
        </authorList>
    </citation>
    <scope>NUCLEOTIDE SEQUENCE</scope>
    <source>
        <strain evidence="3">CtCL221</strain>
    </source>
</reference>
<keyword evidence="1" id="KW-1133">Transmembrane helix</keyword>
<evidence type="ECO:0000313" key="3">
    <source>
        <dbReference type="EMBL" id="DAD77734.1"/>
    </source>
</evidence>
<dbReference type="InterPro" id="IPR016134">
    <property type="entry name" value="Dockerin_dom"/>
</dbReference>
<sequence>MERLKAVWKLLIILSVIISLIVIGSRSIHNDRFVTITGTIIMPEKDSGDIEGSVTVNYPAGFTKDNCVVVSLMSHNARLVDQWATCGGQYPKSIISEMLGNCVVAILRTSDIQLRSYKTDNTNPRNDVKFKIVLMKLAELVEGVDYVLGDVNGDGQITQADVDLVNEFYVGTASLTDKQVKAADVNKDGKITPADATKILQYIAGTITKFD</sequence>
<dbReference type="Gene3D" id="1.10.1330.10">
    <property type="entry name" value="Dockerin domain"/>
    <property type="match status" value="1"/>
</dbReference>
<organism evidence="3">
    <name type="scientific">Myoviridae sp. ctCL221</name>
    <dbReference type="NCBI Taxonomy" id="2826630"/>
    <lineage>
        <taxon>Viruses</taxon>
        <taxon>Duplodnaviria</taxon>
        <taxon>Heunggongvirae</taxon>
        <taxon>Uroviricota</taxon>
        <taxon>Caudoviricetes</taxon>
    </lineage>
</organism>
<dbReference type="GO" id="GO:0000272">
    <property type="term" value="P:polysaccharide catabolic process"/>
    <property type="evidence" value="ECO:0007669"/>
    <property type="project" value="InterPro"/>
</dbReference>
<dbReference type="GO" id="GO:0004553">
    <property type="term" value="F:hydrolase activity, hydrolyzing O-glycosyl compounds"/>
    <property type="evidence" value="ECO:0007669"/>
    <property type="project" value="InterPro"/>
</dbReference>
<keyword evidence="1" id="KW-0472">Membrane</keyword>